<keyword evidence="2" id="KW-0732">Signal</keyword>
<sequence length="103" mass="11311">MSRFSVVTTLILLSCIDPSLAAVDVVNNNFERDFIIGLAVAAAATIAFTILVCTCALCGPRLFGRCCFKGSKHSSENWFDPRYEEKRDQPFVQSSNALIPSYA</sequence>
<dbReference type="PROSITE" id="PS51257">
    <property type="entry name" value="PROKAR_LIPOPROTEIN"/>
    <property type="match status" value="1"/>
</dbReference>
<keyword evidence="4" id="KW-1185">Reference proteome</keyword>
<evidence type="ECO:0000313" key="4">
    <source>
        <dbReference type="Proteomes" id="UP001465668"/>
    </source>
</evidence>
<name>A0ABR2XAB0_9PEZI</name>
<feature type="signal peptide" evidence="2">
    <location>
        <begin position="1"/>
        <end position="21"/>
    </location>
</feature>
<dbReference type="Proteomes" id="UP001465668">
    <property type="component" value="Unassembled WGS sequence"/>
</dbReference>
<feature type="chain" id="PRO_5046932475" evidence="2">
    <location>
        <begin position="22"/>
        <end position="103"/>
    </location>
</feature>
<dbReference type="EMBL" id="JARVKM010000088">
    <property type="protein sequence ID" value="KAK9770687.1"/>
    <property type="molecule type" value="Genomic_DNA"/>
</dbReference>
<evidence type="ECO:0000313" key="3">
    <source>
        <dbReference type="EMBL" id="KAK9770687.1"/>
    </source>
</evidence>
<evidence type="ECO:0000256" key="1">
    <source>
        <dbReference type="SAM" id="Phobius"/>
    </source>
</evidence>
<keyword evidence="1" id="KW-1133">Transmembrane helix</keyword>
<keyword evidence="1" id="KW-0812">Transmembrane</keyword>
<protein>
    <submittedName>
        <fullName evidence="3">Uncharacterized protein</fullName>
    </submittedName>
</protein>
<proteinExistence type="predicted"/>
<gene>
    <name evidence="3" type="ORF">SCAR479_12672</name>
</gene>
<keyword evidence="1" id="KW-0472">Membrane</keyword>
<accession>A0ABR2XAB0</accession>
<feature type="transmembrane region" description="Helical" evidence="1">
    <location>
        <begin position="37"/>
        <end position="59"/>
    </location>
</feature>
<evidence type="ECO:0000256" key="2">
    <source>
        <dbReference type="SAM" id="SignalP"/>
    </source>
</evidence>
<reference evidence="3 4" key="1">
    <citation type="submission" date="2024-02" db="EMBL/GenBank/DDBJ databases">
        <title>First draft genome assembly of two strains of Seiridium cardinale.</title>
        <authorList>
            <person name="Emiliani G."/>
            <person name="Scali E."/>
        </authorList>
    </citation>
    <scope>NUCLEOTIDE SEQUENCE [LARGE SCALE GENOMIC DNA]</scope>
    <source>
        <strain evidence="3 4">BM-138-000479</strain>
    </source>
</reference>
<comment type="caution">
    <text evidence="3">The sequence shown here is derived from an EMBL/GenBank/DDBJ whole genome shotgun (WGS) entry which is preliminary data.</text>
</comment>
<organism evidence="3 4">
    <name type="scientific">Seiridium cardinale</name>
    <dbReference type="NCBI Taxonomy" id="138064"/>
    <lineage>
        <taxon>Eukaryota</taxon>
        <taxon>Fungi</taxon>
        <taxon>Dikarya</taxon>
        <taxon>Ascomycota</taxon>
        <taxon>Pezizomycotina</taxon>
        <taxon>Sordariomycetes</taxon>
        <taxon>Xylariomycetidae</taxon>
        <taxon>Amphisphaeriales</taxon>
        <taxon>Sporocadaceae</taxon>
        <taxon>Seiridium</taxon>
    </lineage>
</organism>